<proteinExistence type="inferred from homology"/>
<evidence type="ECO:0000256" key="2">
    <source>
        <dbReference type="ARBA" id="ARBA00009694"/>
    </source>
</evidence>
<comment type="caution">
    <text evidence="7">The sequence shown here is derived from an EMBL/GenBank/DDBJ whole genome shotgun (WGS) entry which is preliminary data.</text>
</comment>
<comment type="subcellular location">
    <subcellularLocation>
        <location evidence="1">Membrane</location>
        <topology evidence="1">Multi-pass membrane protein</topology>
    </subcellularLocation>
</comment>
<dbReference type="EMBL" id="JAUOTP010000002">
    <property type="protein sequence ID" value="MDO6413596.1"/>
    <property type="molecule type" value="Genomic_DNA"/>
</dbReference>
<organism evidence="7 8">
    <name type="scientific">Sphingomonas natans</name>
    <dbReference type="NCBI Taxonomy" id="3063330"/>
    <lineage>
        <taxon>Bacteria</taxon>
        <taxon>Pseudomonadati</taxon>
        <taxon>Pseudomonadota</taxon>
        <taxon>Alphaproteobacteria</taxon>
        <taxon>Sphingomonadales</taxon>
        <taxon>Sphingomonadaceae</taxon>
        <taxon>Sphingomonas</taxon>
    </lineage>
</organism>
<keyword evidence="4 6" id="KW-1133">Transmembrane helix</keyword>
<dbReference type="PANTHER" id="PTHR43461:SF1">
    <property type="entry name" value="TRANSMEMBRANE PROTEIN 256"/>
    <property type="match status" value="1"/>
</dbReference>
<accession>A0ABT8Y5J4</accession>
<evidence type="ECO:0000256" key="5">
    <source>
        <dbReference type="ARBA" id="ARBA00023136"/>
    </source>
</evidence>
<dbReference type="Pfam" id="PF04241">
    <property type="entry name" value="DUF423"/>
    <property type="match status" value="1"/>
</dbReference>
<name>A0ABT8Y5J4_9SPHN</name>
<feature type="transmembrane region" description="Helical" evidence="6">
    <location>
        <begin position="87"/>
        <end position="108"/>
    </location>
</feature>
<evidence type="ECO:0000256" key="4">
    <source>
        <dbReference type="ARBA" id="ARBA00022989"/>
    </source>
</evidence>
<evidence type="ECO:0000313" key="8">
    <source>
        <dbReference type="Proteomes" id="UP001169764"/>
    </source>
</evidence>
<dbReference type="PANTHER" id="PTHR43461">
    <property type="entry name" value="TRANSMEMBRANE PROTEIN 256"/>
    <property type="match status" value="1"/>
</dbReference>
<evidence type="ECO:0000256" key="6">
    <source>
        <dbReference type="SAM" id="Phobius"/>
    </source>
</evidence>
<dbReference type="RefSeq" id="WP_303540178.1">
    <property type="nucleotide sequence ID" value="NZ_JAUOTP010000002.1"/>
</dbReference>
<protein>
    <submittedName>
        <fullName evidence="7">DUF423 domain-containing protein</fullName>
    </submittedName>
</protein>
<feature type="transmembrane region" description="Helical" evidence="6">
    <location>
        <begin position="40"/>
        <end position="59"/>
    </location>
</feature>
<reference evidence="7" key="1">
    <citation type="submission" date="2023-07" db="EMBL/GenBank/DDBJ databases">
        <authorList>
            <person name="Kim M."/>
        </authorList>
    </citation>
    <scope>NUCLEOTIDE SEQUENCE</scope>
    <source>
        <strain evidence="7">BIUV-7</strain>
    </source>
</reference>
<gene>
    <name evidence="7" type="ORF">Q4F19_04295</name>
</gene>
<evidence type="ECO:0000256" key="3">
    <source>
        <dbReference type="ARBA" id="ARBA00022692"/>
    </source>
</evidence>
<sequence>MSASLLRRLAALSGAIAVAAGAYGAHGASGAPAEWLKTGATYQMVHAVAVLALALAGLVGIGAWLLLGGSAIFAGTLYAMALGAPHWLGAVTPLGGLAMIVGWLLLALRR</sequence>
<keyword evidence="5 6" id="KW-0472">Membrane</keyword>
<dbReference type="Proteomes" id="UP001169764">
    <property type="component" value="Unassembled WGS sequence"/>
</dbReference>
<evidence type="ECO:0000256" key="1">
    <source>
        <dbReference type="ARBA" id="ARBA00004141"/>
    </source>
</evidence>
<comment type="similarity">
    <text evidence="2">Belongs to the UPF0382 family.</text>
</comment>
<keyword evidence="3 6" id="KW-0812">Transmembrane</keyword>
<dbReference type="InterPro" id="IPR006696">
    <property type="entry name" value="DUF423"/>
</dbReference>
<evidence type="ECO:0000313" key="7">
    <source>
        <dbReference type="EMBL" id="MDO6413596.1"/>
    </source>
</evidence>
<keyword evidence="8" id="KW-1185">Reference proteome</keyword>